<dbReference type="Pfam" id="PF13332">
    <property type="entry name" value="Fil_haemagg_2"/>
    <property type="match status" value="3"/>
</dbReference>
<dbReference type="RefSeq" id="WP_408573361.1">
    <property type="nucleotide sequence ID" value="NZ_JBBEST010000001.1"/>
</dbReference>
<reference evidence="2 3" key="1">
    <citation type="journal article" date="2024" name="Infect. Genet. Evol.">
        <title>Characteristics and comparative genome analysis of Yersinia enterocolitica and related species associated with human infections in Switzerland 2019-2023.</title>
        <authorList>
            <person name="Stevens M.J.A."/>
            <person name="Horlbog J.A."/>
            <person name="Diethelm A."/>
            <person name="Stephan R."/>
            <person name="Nuesch-Inderbinen M."/>
        </authorList>
    </citation>
    <scope>NUCLEOTIDE SEQUENCE [LARGE SCALE GENOMIC DNA]</scope>
    <source>
        <strain evidence="2 3">N20-0302</strain>
    </source>
</reference>
<dbReference type="Proteomes" id="UP001629523">
    <property type="component" value="Unassembled WGS sequence"/>
</dbReference>
<proteinExistence type="predicted"/>
<keyword evidence="1" id="KW-0800">Toxin</keyword>
<name>A0ABW9EV05_9GAMM</name>
<accession>A0ABW9EV05</accession>
<sequence length="1118" mass="120381">MAGVEIKAAGELKLKSKGSITITPQEIKKSNENYAGFTQWGALGGSEKHLDSKRNYKNQQSDLIGSNIYIDADENISIISSKVNANNLISIKSKKDMLLNGLLDKETVHYIKETGGVFNIITNSNKKTDSNESFIDTEIKSNGDIYIDSNGVFIDGALINAEGKLKIKSTGNVIATAARQQQKIDEEKSDLNWQWYAKKQGDKQYRAGFEIKHVNDKDYYSKLNHHVATLTGGEVNISAEKDIRFFGTAIKTNQGDLTLSAGNGLQFLSAVNSNMSSKERTIYAGGAHYDGGIDKFGSGAEIKYNNKKNYKVTDSSIGSKTDINGNMKITAKEDITHQGANHRVSGEYHENAKNIYHMASNDKTIFDSTEKEIKGGVGFNIDYSKYTRQIEKIIKDPMNTLQHLGGKGSLKGISDPNLGLDVYGSGDNKTQSGLSSLALVTEVQASDIILTAQKDVMDVGTQYKTKGKDKNGGIFSLEANRHFSNAAINYNQEKEDNERGGAGVRVSTTTGKDVKVTLSAKGETSEGNKYVSTMLPSFIKADGNVLIKTMGDTYYQATDIFSARGKVQIKSDGDIHFEQVIDNERNDYSRTHGKGKLTLGGTVTSKEFSVGLGGEYQKSHGHTSNAQVSQIKSQHSVILQAANITLKGTKIGDEDAKVGNVDMIAGQKLILGASLSDSANNNLKAAGNVRTGVKIGSSDTDASKMGFVGGDGQADKIKESTIIRKGINIHSNGSVLLQAGSNDNQAIYTQWLQLNSQQVKIHANNGGVFMESSLNVLPKDNWDFDINADLVLTNKFGKDSNGKVDKNSSSKSHYTGAGIKAGVNTQDIFEYTNTSISTDSFSLQSHKNTHMLGVDVNTNKASVNVGGDLHIESQKDRQNIVNVAVDFALSHTNDKSSSVVSKISKIGTKRFEGKIKGVLTSGIDKAGMAYNKKFPGKDIMGGVVFNKDKQTVELPALSNKTTSRNFADKTARFLGNNFKTGLTDPAGLAGHAKLDISLVKNDAIDKTSGIFAQKVASVTVLGKTVLKVAQINNASGIVTLNINELHSEDMKNNTHRSGGGFNLAPTVMGVASAGVSDAAAGKIPFIHSPYITHGTSNVPGGIFHDMDGEFILHKMPVN</sequence>
<evidence type="ECO:0000313" key="2">
    <source>
        <dbReference type="EMBL" id="MFM1345847.1"/>
    </source>
</evidence>
<comment type="caution">
    <text evidence="2">The sequence shown here is derived from an EMBL/GenBank/DDBJ whole genome shotgun (WGS) entry which is preliminary data.</text>
</comment>
<dbReference type="EMBL" id="JBBEST010000001">
    <property type="protein sequence ID" value="MFM1345847.1"/>
    <property type="molecule type" value="Genomic_DNA"/>
</dbReference>
<evidence type="ECO:0000313" key="3">
    <source>
        <dbReference type="Proteomes" id="UP001629523"/>
    </source>
</evidence>
<organism evidence="2 3">
    <name type="scientific">Yersinia proxima</name>
    <dbReference type="NCBI Taxonomy" id="2890316"/>
    <lineage>
        <taxon>Bacteria</taxon>
        <taxon>Pseudomonadati</taxon>
        <taxon>Pseudomonadota</taxon>
        <taxon>Gammaproteobacteria</taxon>
        <taxon>Enterobacterales</taxon>
        <taxon>Yersiniaceae</taxon>
        <taxon>Yersinia</taxon>
    </lineage>
</organism>
<keyword evidence="3" id="KW-1185">Reference proteome</keyword>
<evidence type="ECO:0000256" key="1">
    <source>
        <dbReference type="ARBA" id="ARBA00022656"/>
    </source>
</evidence>
<dbReference type="InterPro" id="IPR025157">
    <property type="entry name" value="Hemagglutinin_rpt"/>
</dbReference>
<protein>
    <submittedName>
        <fullName evidence="2">Hemagglutinin repeat-containing protein</fullName>
    </submittedName>
</protein>
<gene>
    <name evidence="2" type="ORF">WFP14_04685</name>
</gene>